<evidence type="ECO:0000256" key="1">
    <source>
        <dbReference type="SAM" id="Phobius"/>
    </source>
</evidence>
<keyword evidence="1" id="KW-0472">Membrane</keyword>
<protein>
    <submittedName>
        <fullName evidence="2">Uncharacterized protein</fullName>
    </submittedName>
</protein>
<dbReference type="AlphaFoldDB" id="A0A2X0ZGF7"/>
<name>A0A2X0ZGF7_9BACI</name>
<keyword evidence="1" id="KW-0812">Transmembrane</keyword>
<organism evidence="2 3">
    <name type="scientific">Lysinibacillus capsici</name>
    <dbReference type="NCBI Taxonomy" id="2115968"/>
    <lineage>
        <taxon>Bacteria</taxon>
        <taxon>Bacillati</taxon>
        <taxon>Bacillota</taxon>
        <taxon>Bacilli</taxon>
        <taxon>Bacillales</taxon>
        <taxon>Bacillaceae</taxon>
        <taxon>Lysinibacillus</taxon>
    </lineage>
</organism>
<feature type="transmembrane region" description="Helical" evidence="1">
    <location>
        <begin position="7"/>
        <end position="27"/>
    </location>
</feature>
<reference evidence="2 3" key="1">
    <citation type="submission" date="2018-06" db="EMBL/GenBank/DDBJ databases">
        <authorList>
            <consortium name="Pathogen Informatics"/>
            <person name="Doyle S."/>
        </authorList>
    </citation>
    <scope>NUCLEOTIDE SEQUENCE [LARGE SCALE GENOMIC DNA]</scope>
    <source>
        <strain evidence="2 3">NCTC7582</strain>
    </source>
</reference>
<keyword evidence="1" id="KW-1133">Transmembrane helix</keyword>
<dbReference type="EMBL" id="UAQE01000001">
    <property type="protein sequence ID" value="SPU00752.1"/>
    <property type="molecule type" value="Genomic_DNA"/>
</dbReference>
<evidence type="ECO:0000313" key="3">
    <source>
        <dbReference type="Proteomes" id="UP000251431"/>
    </source>
</evidence>
<feature type="transmembrane region" description="Helical" evidence="1">
    <location>
        <begin position="47"/>
        <end position="66"/>
    </location>
</feature>
<evidence type="ECO:0000313" key="2">
    <source>
        <dbReference type="EMBL" id="SPU00752.1"/>
    </source>
</evidence>
<sequence>MVNNKKAFIGSIVMLGICMCLFFPYPYNEAMIAHTTFMSIPIETHDGYVLLGIFCSILFIIAMILLLRSINKYHFRTFVIVVLIYSFLPHLLIVAYQETFASGIMAISYKGDGECCFDMVEKDLMNGECTIVLHNRSNEAVSFDLQFIDTNFFKGDKRMNSLMNIAGPYHVTIEANREKAIHLKELLHLTNVPNHIEGGGSSKVHVQLIDGDKERTL</sequence>
<feature type="transmembrane region" description="Helical" evidence="1">
    <location>
        <begin position="78"/>
        <end position="96"/>
    </location>
</feature>
<dbReference type="RefSeq" id="WP_112117883.1">
    <property type="nucleotide sequence ID" value="NZ_UAQE01000001.1"/>
</dbReference>
<accession>A0A2X0ZGF7</accession>
<proteinExistence type="predicted"/>
<dbReference type="Proteomes" id="UP000251431">
    <property type="component" value="Unassembled WGS sequence"/>
</dbReference>
<gene>
    <name evidence="2" type="ORF">NCTC7582_03551</name>
</gene>